<dbReference type="SMART" id="SM00388">
    <property type="entry name" value="HisKA"/>
    <property type="match status" value="1"/>
</dbReference>
<dbReference type="InterPro" id="IPR005467">
    <property type="entry name" value="His_kinase_dom"/>
</dbReference>
<dbReference type="AlphaFoldDB" id="W4LS47"/>
<feature type="modified residue" description="4-aspartylphosphate" evidence="4">
    <location>
        <position position="56"/>
    </location>
</feature>
<dbReference type="Gene3D" id="3.40.50.2300">
    <property type="match status" value="1"/>
</dbReference>
<feature type="domain" description="Histidine kinase" evidence="5">
    <location>
        <begin position="153"/>
        <end position="371"/>
    </location>
</feature>
<dbReference type="InterPro" id="IPR004358">
    <property type="entry name" value="Sig_transdc_His_kin-like_C"/>
</dbReference>
<comment type="catalytic activity">
    <reaction evidence="1">
        <text>ATP + protein L-histidine = ADP + protein N-phospho-L-histidine.</text>
        <dbReference type="EC" id="2.7.13.3"/>
    </reaction>
</comment>
<dbReference type="EC" id="2.7.13.3" evidence="2"/>
<dbReference type="SMART" id="SM00448">
    <property type="entry name" value="REC"/>
    <property type="match status" value="1"/>
</dbReference>
<dbReference type="PRINTS" id="PR00344">
    <property type="entry name" value="BCTRLSENSOR"/>
</dbReference>
<evidence type="ECO:0000259" key="5">
    <source>
        <dbReference type="PROSITE" id="PS50109"/>
    </source>
</evidence>
<reference evidence="7 8" key="1">
    <citation type="journal article" date="2014" name="Nature">
        <title>An environmental bacterial taxon with a large and distinct metabolic repertoire.</title>
        <authorList>
            <person name="Wilson M.C."/>
            <person name="Mori T."/>
            <person name="Ruckert C."/>
            <person name="Uria A.R."/>
            <person name="Helf M.J."/>
            <person name="Takada K."/>
            <person name="Gernert C."/>
            <person name="Steffens U.A."/>
            <person name="Heycke N."/>
            <person name="Schmitt S."/>
            <person name="Rinke C."/>
            <person name="Helfrich E.J."/>
            <person name="Brachmann A.O."/>
            <person name="Gurgui C."/>
            <person name="Wakimoto T."/>
            <person name="Kracht M."/>
            <person name="Crusemann M."/>
            <person name="Hentschel U."/>
            <person name="Abe I."/>
            <person name="Matsunaga S."/>
            <person name="Kalinowski J."/>
            <person name="Takeyama H."/>
            <person name="Piel J."/>
        </authorList>
    </citation>
    <scope>NUCLEOTIDE SEQUENCE [LARGE SCALE GENOMIC DNA]</scope>
    <source>
        <strain evidence="8">TSY2</strain>
    </source>
</reference>
<accession>W4LS47</accession>
<feature type="domain" description="Response regulatory" evidence="6">
    <location>
        <begin position="7"/>
        <end position="123"/>
    </location>
</feature>
<dbReference type="SMART" id="SM00387">
    <property type="entry name" value="HATPase_c"/>
    <property type="match status" value="1"/>
</dbReference>
<dbReference type="Pfam" id="PF00512">
    <property type="entry name" value="HisKA"/>
    <property type="match status" value="1"/>
</dbReference>
<proteinExistence type="predicted"/>
<dbReference type="InterPro" id="IPR003661">
    <property type="entry name" value="HisK_dim/P_dom"/>
</dbReference>
<evidence type="ECO:0000256" key="4">
    <source>
        <dbReference type="PROSITE-ProRule" id="PRU00169"/>
    </source>
</evidence>
<dbReference type="Gene3D" id="1.10.287.130">
    <property type="match status" value="1"/>
</dbReference>
<evidence type="ECO:0000256" key="1">
    <source>
        <dbReference type="ARBA" id="ARBA00000085"/>
    </source>
</evidence>
<dbReference type="PROSITE" id="PS50109">
    <property type="entry name" value="HIS_KIN"/>
    <property type="match status" value="1"/>
</dbReference>
<organism evidence="7 8">
    <name type="scientific">Candidatus Entotheonella gemina</name>
    <dbReference type="NCBI Taxonomy" id="1429439"/>
    <lineage>
        <taxon>Bacteria</taxon>
        <taxon>Pseudomonadati</taxon>
        <taxon>Nitrospinota/Tectimicrobiota group</taxon>
        <taxon>Candidatus Tectimicrobiota</taxon>
        <taxon>Candidatus Entotheonellia</taxon>
        <taxon>Candidatus Entotheonellales</taxon>
        <taxon>Candidatus Entotheonellaceae</taxon>
        <taxon>Candidatus Entotheonella</taxon>
    </lineage>
</organism>
<dbReference type="SUPFAM" id="SSF55874">
    <property type="entry name" value="ATPase domain of HSP90 chaperone/DNA topoisomerase II/histidine kinase"/>
    <property type="match status" value="1"/>
</dbReference>
<dbReference type="Gene3D" id="3.30.565.10">
    <property type="entry name" value="Histidine kinase-like ATPase, C-terminal domain"/>
    <property type="match status" value="1"/>
</dbReference>
<gene>
    <name evidence="7" type="ORF">ETSY2_38795</name>
</gene>
<evidence type="ECO:0000313" key="8">
    <source>
        <dbReference type="Proteomes" id="UP000019140"/>
    </source>
</evidence>
<dbReference type="InterPro" id="IPR003594">
    <property type="entry name" value="HATPase_dom"/>
</dbReference>
<dbReference type="InterPro" id="IPR011006">
    <property type="entry name" value="CheY-like_superfamily"/>
</dbReference>
<evidence type="ECO:0000313" key="7">
    <source>
        <dbReference type="EMBL" id="ETX00571.1"/>
    </source>
</evidence>
<comment type="caution">
    <text evidence="7">The sequence shown here is derived from an EMBL/GenBank/DDBJ whole genome shotgun (WGS) entry which is preliminary data.</text>
</comment>
<dbReference type="CDD" id="cd00082">
    <property type="entry name" value="HisKA"/>
    <property type="match status" value="1"/>
</dbReference>
<name>W4LS47_9BACT</name>
<dbReference type="SUPFAM" id="SSF52172">
    <property type="entry name" value="CheY-like"/>
    <property type="match status" value="1"/>
</dbReference>
<keyword evidence="8" id="KW-1185">Reference proteome</keyword>
<dbReference type="PANTHER" id="PTHR43547:SF2">
    <property type="entry name" value="HYBRID SIGNAL TRANSDUCTION HISTIDINE KINASE C"/>
    <property type="match status" value="1"/>
</dbReference>
<dbReference type="GO" id="GO:0000155">
    <property type="term" value="F:phosphorelay sensor kinase activity"/>
    <property type="evidence" value="ECO:0007669"/>
    <property type="project" value="InterPro"/>
</dbReference>
<protein>
    <recommendedName>
        <fullName evidence="2">histidine kinase</fullName>
        <ecNumber evidence="2">2.7.13.3</ecNumber>
    </recommendedName>
</protein>
<evidence type="ECO:0000256" key="3">
    <source>
        <dbReference type="ARBA" id="ARBA00022553"/>
    </source>
</evidence>
<dbReference type="InterPro" id="IPR036097">
    <property type="entry name" value="HisK_dim/P_sf"/>
</dbReference>
<evidence type="ECO:0000259" key="6">
    <source>
        <dbReference type="PROSITE" id="PS50110"/>
    </source>
</evidence>
<dbReference type="PANTHER" id="PTHR43547">
    <property type="entry name" value="TWO-COMPONENT HISTIDINE KINASE"/>
    <property type="match status" value="1"/>
</dbReference>
<dbReference type="Pfam" id="PF00072">
    <property type="entry name" value="Response_reg"/>
    <property type="match status" value="1"/>
</dbReference>
<dbReference type="EMBL" id="AZHX01001714">
    <property type="protein sequence ID" value="ETX00571.1"/>
    <property type="molecule type" value="Genomic_DNA"/>
</dbReference>
<dbReference type="Pfam" id="PF02518">
    <property type="entry name" value="HATPase_c"/>
    <property type="match status" value="1"/>
</dbReference>
<evidence type="ECO:0000256" key="2">
    <source>
        <dbReference type="ARBA" id="ARBA00012438"/>
    </source>
</evidence>
<sequence length="390" mass="43655">MSGPQATILVVDDELVMCKRLEALLTPRDYQVITAANGEEALRQVRQAHPDLILLDVMLSGLDGFEVCRRLKDDPDTRLIPIVIVTVLSDIEHRIRGLEAGADDFLTKPVHRDELLARIRTSLRMKRTIDHKVRTLRQHIQQVADDKALFLSAMSHDLRTQLDAIIGFSEVLQDQAVGRLNEAQEEYINYILMGSMQLLNLINGLIDMSKMETGEASLEQNVFALRPLLAESVSLVQGQAQTHHIRLSLDIAEDVDMAFGDERKVRQVLFNLLSQALKVTPDYGQVGMQARVDTARVFITVWDSGPNIDPEELEGLFEEFRIAQGFVMQTARAGLGLALTKRLVELHGETIVVDSHPEQGTRFTFSLPFAKPEIGVPLETNDGFCDRGMP</sequence>
<dbReference type="Proteomes" id="UP000019140">
    <property type="component" value="Unassembled WGS sequence"/>
</dbReference>
<dbReference type="PROSITE" id="PS50110">
    <property type="entry name" value="RESPONSE_REGULATORY"/>
    <property type="match status" value="1"/>
</dbReference>
<dbReference type="SUPFAM" id="SSF47384">
    <property type="entry name" value="Homodimeric domain of signal transducing histidine kinase"/>
    <property type="match status" value="1"/>
</dbReference>
<dbReference type="CDD" id="cd17538">
    <property type="entry name" value="REC_D1_PleD-like"/>
    <property type="match status" value="1"/>
</dbReference>
<dbReference type="InterPro" id="IPR001789">
    <property type="entry name" value="Sig_transdc_resp-reg_receiver"/>
</dbReference>
<dbReference type="InterPro" id="IPR036890">
    <property type="entry name" value="HATPase_C_sf"/>
</dbReference>
<keyword evidence="3 4" id="KW-0597">Phosphoprotein</keyword>
<dbReference type="HOGENOM" id="CLU_000445_114_72_7"/>